<dbReference type="AlphaFoldDB" id="A0A4Y7MUK1"/>
<dbReference type="Pfam" id="PF10343">
    <property type="entry name" value="Q_salvage"/>
    <property type="match status" value="1"/>
</dbReference>
<evidence type="ECO:0000256" key="5">
    <source>
        <dbReference type="ARBA" id="ARBA00048204"/>
    </source>
</evidence>
<evidence type="ECO:0000256" key="7">
    <source>
        <dbReference type="SAM" id="MobiDB-lite"/>
    </source>
</evidence>
<comment type="catalytic activity">
    <reaction evidence="5 6">
        <text>queuosine 5'-phosphate + H2O = queuine + D-ribose 5-phosphate</text>
        <dbReference type="Rhea" id="RHEA:75387"/>
        <dbReference type="ChEBI" id="CHEBI:15377"/>
        <dbReference type="ChEBI" id="CHEBI:17433"/>
        <dbReference type="ChEBI" id="CHEBI:78346"/>
        <dbReference type="ChEBI" id="CHEBI:194371"/>
    </reaction>
    <physiologicalReaction direction="left-to-right" evidence="5 6">
        <dbReference type="Rhea" id="RHEA:75388"/>
    </physiologicalReaction>
</comment>
<feature type="compositionally biased region" description="Polar residues" evidence="7">
    <location>
        <begin position="1"/>
        <end position="11"/>
    </location>
</feature>
<evidence type="ECO:0000256" key="3">
    <source>
        <dbReference type="ARBA" id="ARBA00035306"/>
    </source>
</evidence>
<sequence length="378" mass="42856">MQTTLRISSKLGSDGTISKKGGRYSSTNPDDTASILTVPLSKMNPRESAAFIASVSKDVEINPDGIRKIASEISRAIASREFEPSNMMIHSYPLPVTEDVSSIEWLFVADALNFSFWALEENVHYSVELHEKQYTGYMALCAAITKALEADIPITSSQYYATITKEEVDKIFISSTGESIPLLEERWRILQECGKILNEKFDGKFYNCIKQSANSATKLLNLIISNFPSFRDEGVIEGKKVSFYKRAQILVADIWSIFKGKGFGNFTDVDSITMFADYRVPQSLVHFGAMAYSDRLHGLLLANHMFLNGDREEMEIRGCSIHSVELIKEELKSHQVNTTTNSLPMNSAMIDYFLWEYRRRFAQTLAKVPYHKVRCIYY</sequence>
<dbReference type="PANTHER" id="PTHR21314">
    <property type="entry name" value="QUEUOSINE 5'-PHOSPHATE N-GLYCOSYLASE_HYDROLASE-RELATED"/>
    <property type="match status" value="1"/>
</dbReference>
<comment type="similarity">
    <text evidence="2 6">Belongs to the QNG1 protein family.</text>
</comment>
<name>A0A4Y7MUK1_DAPPU</name>
<reference evidence="8" key="1">
    <citation type="submission" date="2018-08" db="EMBL/GenBank/DDBJ databases">
        <authorList>
            <person name="Cornetti L."/>
        </authorList>
    </citation>
    <scope>NUCLEOTIDE SEQUENCE</scope>
    <source>
        <strain evidence="8">PA42</strain>
    </source>
</reference>
<gene>
    <name evidence="8" type="primary">EOG090X0A16</name>
</gene>
<dbReference type="OrthoDB" id="416777at2759"/>
<dbReference type="EC" id="3.2.2.-" evidence="6"/>
<feature type="region of interest" description="Disordered" evidence="7">
    <location>
        <begin position="1"/>
        <end position="30"/>
    </location>
</feature>
<dbReference type="PANTHER" id="PTHR21314:SF0">
    <property type="entry name" value="QUEUOSINE 5'-PHOSPHATE N-GLYCOSYLASE_HYDROLASE"/>
    <property type="match status" value="1"/>
</dbReference>
<proteinExistence type="evidence at transcript level"/>
<dbReference type="InterPro" id="IPR019438">
    <property type="entry name" value="Q_salvage"/>
</dbReference>
<protein>
    <recommendedName>
        <fullName evidence="3 6">Queuosine 5'-phosphate N-glycosylase/hydrolase</fullName>
        <ecNumber evidence="6">3.2.2.-</ecNumber>
    </recommendedName>
    <alternativeName>
        <fullName evidence="4 6">Queuosine-nucleotide N-glycosylase/hydrolase</fullName>
    </alternativeName>
</protein>
<dbReference type="GO" id="GO:0016787">
    <property type="term" value="F:hydrolase activity"/>
    <property type="evidence" value="ECO:0007669"/>
    <property type="project" value="UniProtKB-KW"/>
</dbReference>
<accession>A0A4Y7MUK1</accession>
<dbReference type="EMBL" id="LR014777">
    <property type="protein sequence ID" value="SVE84396.1"/>
    <property type="molecule type" value="mRNA"/>
</dbReference>
<comment type="function">
    <text evidence="6">Catalyzes the hydrolysis of queuosine 5'-phosphate, releasing the nucleobase queuine (q). Is required for salvage of queuine from exogenous queuosine (Q) that is imported and then converted to queuosine 5'-phosphate intracellularly.</text>
</comment>
<evidence type="ECO:0000256" key="1">
    <source>
        <dbReference type="ARBA" id="ARBA00022801"/>
    </source>
</evidence>
<evidence type="ECO:0000256" key="4">
    <source>
        <dbReference type="ARBA" id="ARBA00035393"/>
    </source>
</evidence>
<evidence type="ECO:0000313" key="8">
    <source>
        <dbReference type="EMBL" id="SVE84396.1"/>
    </source>
</evidence>
<evidence type="ECO:0000256" key="6">
    <source>
        <dbReference type="RuleBase" id="RU365002"/>
    </source>
</evidence>
<organism evidence="8">
    <name type="scientific">Daphnia pulex</name>
    <name type="common">Water flea</name>
    <dbReference type="NCBI Taxonomy" id="6669"/>
    <lineage>
        <taxon>Eukaryota</taxon>
        <taxon>Metazoa</taxon>
        <taxon>Ecdysozoa</taxon>
        <taxon>Arthropoda</taxon>
        <taxon>Crustacea</taxon>
        <taxon>Branchiopoda</taxon>
        <taxon>Diplostraca</taxon>
        <taxon>Cladocera</taxon>
        <taxon>Anomopoda</taxon>
        <taxon>Daphniidae</taxon>
        <taxon>Daphnia</taxon>
    </lineage>
</organism>
<evidence type="ECO:0000256" key="2">
    <source>
        <dbReference type="ARBA" id="ARBA00035119"/>
    </source>
</evidence>
<keyword evidence="1 6" id="KW-0378">Hydrolase</keyword>